<evidence type="ECO:0000313" key="3">
    <source>
        <dbReference type="WBParaSite" id="OFLC_0000982701-mRNA-1"/>
    </source>
</evidence>
<proteinExistence type="predicted"/>
<dbReference type="AlphaFoldDB" id="A0A183HQR6"/>
<reference evidence="3" key="1">
    <citation type="submission" date="2016-06" db="UniProtKB">
        <authorList>
            <consortium name="WormBaseParasite"/>
        </authorList>
    </citation>
    <scope>IDENTIFICATION</scope>
</reference>
<sequence>MRKKGGDFTTDESKRWEGMMDDNNDRLMMIFNLSTTRQ</sequence>
<organism evidence="3">
    <name type="scientific">Onchocerca flexuosa</name>
    <dbReference type="NCBI Taxonomy" id="387005"/>
    <lineage>
        <taxon>Eukaryota</taxon>
        <taxon>Metazoa</taxon>
        <taxon>Ecdysozoa</taxon>
        <taxon>Nematoda</taxon>
        <taxon>Chromadorea</taxon>
        <taxon>Rhabditida</taxon>
        <taxon>Spirurina</taxon>
        <taxon>Spiruromorpha</taxon>
        <taxon>Filarioidea</taxon>
        <taxon>Onchocercidae</taxon>
        <taxon>Onchocerca</taxon>
    </lineage>
</organism>
<protein>
    <submittedName>
        <fullName evidence="1 3">Uncharacterized protein</fullName>
    </submittedName>
</protein>
<keyword evidence="2" id="KW-1185">Reference proteome</keyword>
<dbReference type="Proteomes" id="UP000267606">
    <property type="component" value="Unassembled WGS sequence"/>
</dbReference>
<dbReference type="EMBL" id="UZAJ01012492">
    <property type="protein sequence ID" value="VDO63703.1"/>
    <property type="molecule type" value="Genomic_DNA"/>
</dbReference>
<name>A0A183HQR6_9BILA</name>
<reference evidence="1 2" key="2">
    <citation type="submission" date="2018-11" db="EMBL/GenBank/DDBJ databases">
        <authorList>
            <consortium name="Pathogen Informatics"/>
        </authorList>
    </citation>
    <scope>NUCLEOTIDE SEQUENCE [LARGE SCALE GENOMIC DNA]</scope>
</reference>
<evidence type="ECO:0000313" key="2">
    <source>
        <dbReference type="Proteomes" id="UP000267606"/>
    </source>
</evidence>
<evidence type="ECO:0000313" key="1">
    <source>
        <dbReference type="EMBL" id="VDO63703.1"/>
    </source>
</evidence>
<accession>A0A183HQR6</accession>
<dbReference type="WBParaSite" id="OFLC_0000982701-mRNA-1">
    <property type="protein sequence ID" value="OFLC_0000982701-mRNA-1"/>
    <property type="gene ID" value="OFLC_0000982701"/>
</dbReference>
<gene>
    <name evidence="1" type="ORF">OFLC_LOCUS9827</name>
</gene>